<feature type="transmembrane region" description="Helical" evidence="8">
    <location>
        <begin position="145"/>
        <end position="174"/>
    </location>
</feature>
<keyword evidence="5 8" id="KW-0812">Transmembrane</keyword>
<accession>A0A2M7XEY2</accession>
<evidence type="ECO:0000256" key="4">
    <source>
        <dbReference type="ARBA" id="ARBA00022475"/>
    </source>
</evidence>
<dbReference type="Proteomes" id="UP000229749">
    <property type="component" value="Unassembled WGS sequence"/>
</dbReference>
<sequence>MNVSHDSQKQLIAISTWSILKIALIVFLLVLLWILRDIVVMIFVSLLLAALIEPFANYLAKYKIPRSVTVLMVYLIILIVLALSILLLIPPLLEQTQQLAEKFSAFYGVIGEYFARFQTFSAEHGLGQNITSSLQSLQRELGSTLYGLFSTISGFFGGIVSFIIILVLTFYLVVEEDSAKRFFKQIAPVEYQPFIVNLFGKIQGKMGAWLLGQLLLGFIVGVLVYIGLSILGVPYALVLALLSGIFEIVPYAGPLFATIPALIIGFSVSPFMGLLVLILYIVIQQIENNILVPKIMQHATGLNPVVSIVSLLIGVKLGGVVGAIFAIPVATMIGVILHDLFSQTKQE</sequence>
<evidence type="ECO:0000313" key="9">
    <source>
        <dbReference type="EMBL" id="PJA46439.1"/>
    </source>
</evidence>
<evidence type="ECO:0000256" key="8">
    <source>
        <dbReference type="SAM" id="Phobius"/>
    </source>
</evidence>
<name>A0A2M7XEY2_9BACT</name>
<evidence type="ECO:0008006" key="11">
    <source>
        <dbReference type="Google" id="ProtNLM"/>
    </source>
</evidence>
<dbReference type="EMBL" id="PFWS01000059">
    <property type="protein sequence ID" value="PJA46439.1"/>
    <property type="molecule type" value="Genomic_DNA"/>
</dbReference>
<evidence type="ECO:0000256" key="6">
    <source>
        <dbReference type="ARBA" id="ARBA00022989"/>
    </source>
</evidence>
<dbReference type="PANTHER" id="PTHR21716:SF53">
    <property type="entry name" value="PERMEASE PERM-RELATED"/>
    <property type="match status" value="1"/>
</dbReference>
<feature type="transmembrane region" description="Helical" evidence="8">
    <location>
        <begin position="71"/>
        <end position="93"/>
    </location>
</feature>
<comment type="caution">
    <text evidence="9">The sequence shown here is derived from an EMBL/GenBank/DDBJ whole genome shotgun (WGS) entry which is preliminary data.</text>
</comment>
<feature type="transmembrane region" description="Helical" evidence="8">
    <location>
        <begin position="257"/>
        <end position="283"/>
    </location>
</feature>
<dbReference type="Pfam" id="PF01594">
    <property type="entry name" value="AI-2E_transport"/>
    <property type="match status" value="1"/>
</dbReference>
<feature type="transmembrane region" description="Helical" evidence="8">
    <location>
        <begin position="214"/>
        <end position="237"/>
    </location>
</feature>
<comment type="similarity">
    <text evidence="2">Belongs to the autoinducer-2 exporter (AI-2E) (TC 2.A.86) family.</text>
</comment>
<dbReference type="PANTHER" id="PTHR21716">
    <property type="entry name" value="TRANSMEMBRANE PROTEIN"/>
    <property type="match status" value="1"/>
</dbReference>
<protein>
    <recommendedName>
        <fullName evidence="11">AI-2E family transporter</fullName>
    </recommendedName>
</protein>
<dbReference type="InterPro" id="IPR002549">
    <property type="entry name" value="AI-2E-like"/>
</dbReference>
<dbReference type="GO" id="GO:0016020">
    <property type="term" value="C:membrane"/>
    <property type="evidence" value="ECO:0007669"/>
    <property type="project" value="UniProtKB-SubCell"/>
</dbReference>
<gene>
    <name evidence="9" type="ORF">CO172_03700</name>
</gene>
<dbReference type="AlphaFoldDB" id="A0A2M7XEY2"/>
<keyword evidence="4" id="KW-1003">Cell membrane</keyword>
<keyword evidence="3" id="KW-0813">Transport</keyword>
<evidence type="ECO:0000256" key="1">
    <source>
        <dbReference type="ARBA" id="ARBA00004651"/>
    </source>
</evidence>
<feature type="transmembrane region" description="Helical" evidence="8">
    <location>
        <begin position="12"/>
        <end position="34"/>
    </location>
</feature>
<evidence type="ECO:0000313" key="10">
    <source>
        <dbReference type="Proteomes" id="UP000229749"/>
    </source>
</evidence>
<comment type="subcellular location">
    <subcellularLocation>
        <location evidence="1">Cell membrane</location>
        <topology evidence="1">Multi-pass membrane protein</topology>
    </subcellularLocation>
</comment>
<proteinExistence type="inferred from homology"/>
<evidence type="ECO:0000256" key="7">
    <source>
        <dbReference type="ARBA" id="ARBA00023136"/>
    </source>
</evidence>
<evidence type="ECO:0000256" key="2">
    <source>
        <dbReference type="ARBA" id="ARBA00009773"/>
    </source>
</evidence>
<feature type="transmembrane region" description="Helical" evidence="8">
    <location>
        <begin position="320"/>
        <end position="341"/>
    </location>
</feature>
<evidence type="ECO:0000256" key="5">
    <source>
        <dbReference type="ARBA" id="ARBA00022692"/>
    </source>
</evidence>
<reference evidence="10" key="1">
    <citation type="submission" date="2017-09" db="EMBL/GenBank/DDBJ databases">
        <title>Depth-based differentiation of microbial function through sediment-hosted aquifers and enrichment of novel symbionts in the deep terrestrial subsurface.</title>
        <authorList>
            <person name="Probst A.J."/>
            <person name="Ladd B."/>
            <person name="Jarett J.K."/>
            <person name="Geller-Mcgrath D.E."/>
            <person name="Sieber C.M.K."/>
            <person name="Emerson J.B."/>
            <person name="Anantharaman K."/>
            <person name="Thomas B.C."/>
            <person name="Malmstrom R."/>
            <person name="Stieglmeier M."/>
            <person name="Klingl A."/>
            <person name="Woyke T."/>
            <person name="Ryan C.M."/>
            <person name="Banfield J.F."/>
        </authorList>
    </citation>
    <scope>NUCLEOTIDE SEQUENCE [LARGE SCALE GENOMIC DNA]</scope>
</reference>
<keyword evidence="6 8" id="KW-1133">Transmembrane helix</keyword>
<organism evidence="9 10">
    <name type="scientific">Candidatus Uhrbacteria bacterium CG_4_9_14_3_um_filter_36_7</name>
    <dbReference type="NCBI Taxonomy" id="1975033"/>
    <lineage>
        <taxon>Bacteria</taxon>
        <taxon>Candidatus Uhriibacteriota</taxon>
    </lineage>
</organism>
<evidence type="ECO:0000256" key="3">
    <source>
        <dbReference type="ARBA" id="ARBA00022448"/>
    </source>
</evidence>
<dbReference type="GO" id="GO:0055085">
    <property type="term" value="P:transmembrane transport"/>
    <property type="evidence" value="ECO:0007669"/>
    <property type="project" value="TreeGrafter"/>
</dbReference>
<feature type="transmembrane region" description="Helical" evidence="8">
    <location>
        <begin position="40"/>
        <end position="59"/>
    </location>
</feature>
<keyword evidence="7 8" id="KW-0472">Membrane</keyword>